<evidence type="ECO:0000313" key="3">
    <source>
        <dbReference type="EMBL" id="VFB03475.1"/>
    </source>
</evidence>
<organism evidence="3 4">
    <name type="scientific">Chryseobacterium taihuense</name>
    <dbReference type="NCBI Taxonomy" id="1141221"/>
    <lineage>
        <taxon>Bacteria</taxon>
        <taxon>Pseudomonadati</taxon>
        <taxon>Bacteroidota</taxon>
        <taxon>Flavobacteriia</taxon>
        <taxon>Flavobacteriales</taxon>
        <taxon>Weeksellaceae</taxon>
        <taxon>Chryseobacterium group</taxon>
        <taxon>Chryseobacterium</taxon>
    </lineage>
</organism>
<reference evidence="3 4" key="1">
    <citation type="submission" date="2019-02" db="EMBL/GenBank/DDBJ databases">
        <authorList>
            <consortium name="Pathogen Informatics"/>
        </authorList>
    </citation>
    <scope>NUCLEOTIDE SEQUENCE [LARGE SCALE GENOMIC DNA]</scope>
    <source>
        <strain evidence="3 4">3012STDY6944375</strain>
    </source>
</reference>
<dbReference type="AlphaFoldDB" id="A0A4U8WEV5"/>
<accession>A0A4U8WEV5</accession>
<proteinExistence type="predicted"/>
<protein>
    <recommendedName>
        <fullName evidence="2">DUF6705 domain-containing protein</fullName>
    </recommendedName>
</protein>
<feature type="domain" description="DUF6705" evidence="2">
    <location>
        <begin position="18"/>
        <end position="134"/>
    </location>
</feature>
<dbReference type="InterPro" id="IPR046551">
    <property type="entry name" value="DUF6705"/>
</dbReference>
<dbReference type="EMBL" id="LR215974">
    <property type="protein sequence ID" value="VFB03475.1"/>
    <property type="molecule type" value="Genomic_DNA"/>
</dbReference>
<gene>
    <name evidence="3" type="ORF">NCTC12078_01490</name>
</gene>
<dbReference type="Pfam" id="PF20448">
    <property type="entry name" value="DUF6705"/>
    <property type="match status" value="1"/>
</dbReference>
<sequence length="240" mass="27831">MVTLPLMKYRVIYKQNKMKTITFKILFFNIIFIFAIFNSQTIIVRGQNNGNLPEDFNSTGQYYYKDVYNYLDNFVGTWEYVNGNEKFQIILTKIIKYHTNIPNIKLNFYEDGIAVRYKKFQNGNLVFESPLPNEPSFTSQDGQKLEGYIVDYGRVTVDVNWPTVPTLGPQGVFKHGGEYFHPTCIIEKMPLILNHPQRIKFKLYLGKPSAYGIGNEYNNPAYNGLPTFSIPNMVVMKKVL</sequence>
<keyword evidence="1" id="KW-0472">Membrane</keyword>
<evidence type="ECO:0000256" key="1">
    <source>
        <dbReference type="SAM" id="Phobius"/>
    </source>
</evidence>
<keyword evidence="1" id="KW-1133">Transmembrane helix</keyword>
<evidence type="ECO:0000259" key="2">
    <source>
        <dbReference type="Pfam" id="PF20448"/>
    </source>
</evidence>
<keyword evidence="1" id="KW-0812">Transmembrane</keyword>
<dbReference type="Proteomes" id="UP000290013">
    <property type="component" value="Chromosome"/>
</dbReference>
<name>A0A4U8WEV5_9FLAO</name>
<evidence type="ECO:0000313" key="4">
    <source>
        <dbReference type="Proteomes" id="UP000290013"/>
    </source>
</evidence>
<dbReference type="KEGG" id="ctai:NCTC12078_01490"/>
<feature type="transmembrane region" description="Helical" evidence="1">
    <location>
        <begin position="21"/>
        <end position="37"/>
    </location>
</feature>